<dbReference type="Proteomes" id="UP001275440">
    <property type="component" value="Unassembled WGS sequence"/>
</dbReference>
<dbReference type="SUPFAM" id="SSF109854">
    <property type="entry name" value="DinB/YfiT-like putative metalloenzymes"/>
    <property type="match status" value="1"/>
</dbReference>
<evidence type="ECO:0000313" key="3">
    <source>
        <dbReference type="Proteomes" id="UP001275440"/>
    </source>
</evidence>
<protein>
    <submittedName>
        <fullName evidence="2">DinB family protein</fullName>
    </submittedName>
</protein>
<dbReference type="EMBL" id="WBMO01000005">
    <property type="protein sequence ID" value="MDV2478555.1"/>
    <property type="molecule type" value="Genomic_DNA"/>
</dbReference>
<accession>A0ABU3WX38</accession>
<organism evidence="2 3">
    <name type="scientific">Rhodococcus zopfii</name>
    <dbReference type="NCBI Taxonomy" id="43772"/>
    <lineage>
        <taxon>Bacteria</taxon>
        <taxon>Bacillati</taxon>
        <taxon>Actinomycetota</taxon>
        <taxon>Actinomycetes</taxon>
        <taxon>Mycobacteriales</taxon>
        <taxon>Nocardiaceae</taxon>
        <taxon>Rhodococcus</taxon>
    </lineage>
</organism>
<dbReference type="InterPro" id="IPR034660">
    <property type="entry name" value="DinB/YfiT-like"/>
</dbReference>
<comment type="caution">
    <text evidence="2">The sequence shown here is derived from an EMBL/GenBank/DDBJ whole genome shotgun (WGS) entry which is preliminary data.</text>
</comment>
<name>A0ABU3WX38_9NOCA</name>
<gene>
    <name evidence="2" type="ORF">F8M49_29780</name>
</gene>
<keyword evidence="3" id="KW-1185">Reference proteome</keyword>
<dbReference type="Pfam" id="PF12867">
    <property type="entry name" value="DinB_2"/>
    <property type="match status" value="1"/>
</dbReference>
<reference evidence="2 3" key="1">
    <citation type="submission" date="2019-10" db="EMBL/GenBank/DDBJ databases">
        <title>Draft Genome Assembly of Rhodococcus zopfii DSM44189.</title>
        <authorList>
            <person name="Sutton J.M."/>
            <person name="Akob D.M."/>
            <person name="Bushman T.J."/>
        </authorList>
    </citation>
    <scope>NUCLEOTIDE SEQUENCE [LARGE SCALE GENOMIC DNA]</scope>
    <source>
        <strain evidence="2 3">DSM 44189</strain>
    </source>
</reference>
<evidence type="ECO:0000313" key="2">
    <source>
        <dbReference type="EMBL" id="MDV2478555.1"/>
    </source>
</evidence>
<evidence type="ECO:0000259" key="1">
    <source>
        <dbReference type="Pfam" id="PF12867"/>
    </source>
</evidence>
<sequence>MHGGDGRVDRAAIIAEYDRVAADLRHLVASADGATLRRPSHGTRWTNEQLLFHMVFGYMVVRRLLVLVRLIGRLPDRIGSGFAALLDAGTPVFDAVNYLGAVGGARVFHGDALVRRSDRVIGALHRSLEREPEVNFGLRMRYPTRWDPFFSEYMDLEEIYRYPTRHYDFHRDQLTLDGR</sequence>
<dbReference type="InterPro" id="IPR024775">
    <property type="entry name" value="DinB-like"/>
</dbReference>
<feature type="domain" description="DinB-like" evidence="1">
    <location>
        <begin position="17"/>
        <end position="173"/>
    </location>
</feature>
<proteinExistence type="predicted"/>